<proteinExistence type="predicted"/>
<keyword evidence="2" id="KW-1185">Reference proteome</keyword>
<dbReference type="RefSeq" id="WP_209309959.1">
    <property type="nucleotide sequence ID" value="NZ_JAAVJR010000004.1"/>
</dbReference>
<name>A0ABX1CYN6_9FLAO</name>
<organism evidence="1 2">
    <name type="scientific">Salinimicrobium oceani</name>
    <dbReference type="NCBI Taxonomy" id="2722702"/>
    <lineage>
        <taxon>Bacteria</taxon>
        <taxon>Pseudomonadati</taxon>
        <taxon>Bacteroidota</taxon>
        <taxon>Flavobacteriia</taxon>
        <taxon>Flavobacteriales</taxon>
        <taxon>Flavobacteriaceae</taxon>
        <taxon>Salinimicrobium</taxon>
    </lineage>
</organism>
<sequence>MLNFFASAAIRVKELLFDKALTQALEILHDIEVESKNQKNGLKEKCKRCR</sequence>
<evidence type="ECO:0000313" key="1">
    <source>
        <dbReference type="EMBL" id="NJW53055.1"/>
    </source>
</evidence>
<accession>A0ABX1CYN6</accession>
<reference evidence="1 2" key="1">
    <citation type="submission" date="2020-03" db="EMBL/GenBank/DDBJ databases">
        <title>Salinimicrobium sp. nov, isolated from SCS.</title>
        <authorList>
            <person name="Cao W.R."/>
        </authorList>
    </citation>
    <scope>NUCLEOTIDE SEQUENCE [LARGE SCALE GENOMIC DNA]</scope>
    <source>
        <strain evidence="2">J15B91</strain>
    </source>
</reference>
<dbReference type="EMBL" id="JAAVJR010000004">
    <property type="protein sequence ID" value="NJW53055.1"/>
    <property type="molecule type" value="Genomic_DNA"/>
</dbReference>
<comment type="caution">
    <text evidence="1">The sequence shown here is derived from an EMBL/GenBank/DDBJ whole genome shotgun (WGS) entry which is preliminary data.</text>
</comment>
<dbReference type="Proteomes" id="UP000703674">
    <property type="component" value="Unassembled WGS sequence"/>
</dbReference>
<gene>
    <name evidence="1" type="ORF">HC175_08985</name>
</gene>
<protein>
    <submittedName>
        <fullName evidence="1">Uncharacterized protein</fullName>
    </submittedName>
</protein>
<evidence type="ECO:0000313" key="2">
    <source>
        <dbReference type="Proteomes" id="UP000703674"/>
    </source>
</evidence>